<dbReference type="OrthoDB" id="1911848at2759"/>
<dbReference type="PROSITE" id="PS50011">
    <property type="entry name" value="PROTEIN_KINASE_DOM"/>
    <property type="match status" value="1"/>
</dbReference>
<name>A0A397UHL7_9GLOM</name>
<evidence type="ECO:0000313" key="3">
    <source>
        <dbReference type="Proteomes" id="UP000266673"/>
    </source>
</evidence>
<dbReference type="AlphaFoldDB" id="A0A397UHL7"/>
<organism evidence="2 3">
    <name type="scientific">Gigaspora rosea</name>
    <dbReference type="NCBI Taxonomy" id="44941"/>
    <lineage>
        <taxon>Eukaryota</taxon>
        <taxon>Fungi</taxon>
        <taxon>Fungi incertae sedis</taxon>
        <taxon>Mucoromycota</taxon>
        <taxon>Glomeromycotina</taxon>
        <taxon>Glomeromycetes</taxon>
        <taxon>Diversisporales</taxon>
        <taxon>Gigasporaceae</taxon>
        <taxon>Gigaspora</taxon>
    </lineage>
</organism>
<dbReference type="Pfam" id="PF07714">
    <property type="entry name" value="PK_Tyr_Ser-Thr"/>
    <property type="match status" value="1"/>
</dbReference>
<dbReference type="GO" id="GO:0004674">
    <property type="term" value="F:protein serine/threonine kinase activity"/>
    <property type="evidence" value="ECO:0007669"/>
    <property type="project" value="TreeGrafter"/>
</dbReference>
<dbReference type="Gene3D" id="1.25.40.10">
    <property type="entry name" value="Tetratricopeptide repeat domain"/>
    <property type="match status" value="1"/>
</dbReference>
<reference evidence="2 3" key="1">
    <citation type="submission" date="2018-06" db="EMBL/GenBank/DDBJ databases">
        <title>Comparative genomics reveals the genomic features of Rhizophagus irregularis, R. cerebriforme, R. diaphanum and Gigaspora rosea, and their symbiotic lifestyle signature.</title>
        <authorList>
            <person name="Morin E."/>
            <person name="San Clemente H."/>
            <person name="Chen E.C.H."/>
            <person name="De La Providencia I."/>
            <person name="Hainaut M."/>
            <person name="Kuo A."/>
            <person name="Kohler A."/>
            <person name="Murat C."/>
            <person name="Tang N."/>
            <person name="Roy S."/>
            <person name="Loubradou J."/>
            <person name="Henrissat B."/>
            <person name="Grigoriev I.V."/>
            <person name="Corradi N."/>
            <person name="Roux C."/>
            <person name="Martin F.M."/>
        </authorList>
    </citation>
    <scope>NUCLEOTIDE SEQUENCE [LARGE SCALE GENOMIC DNA]</scope>
    <source>
        <strain evidence="2 3">DAOM 194757</strain>
    </source>
</reference>
<dbReference type="Gene3D" id="1.10.510.10">
    <property type="entry name" value="Transferase(Phosphotransferase) domain 1"/>
    <property type="match status" value="1"/>
</dbReference>
<dbReference type="InterPro" id="IPR000719">
    <property type="entry name" value="Prot_kinase_dom"/>
</dbReference>
<dbReference type="InterPro" id="IPR001245">
    <property type="entry name" value="Ser-Thr/Tyr_kinase_cat_dom"/>
</dbReference>
<dbReference type="STRING" id="44941.A0A397UHL7"/>
<keyword evidence="2" id="KW-0808">Transferase</keyword>
<feature type="domain" description="Protein kinase" evidence="1">
    <location>
        <begin position="195"/>
        <end position="471"/>
    </location>
</feature>
<dbReference type="EMBL" id="QKWP01001353">
    <property type="protein sequence ID" value="RIB09604.1"/>
    <property type="molecule type" value="Genomic_DNA"/>
</dbReference>
<dbReference type="InterPro" id="IPR011009">
    <property type="entry name" value="Kinase-like_dom_sf"/>
</dbReference>
<dbReference type="PANTHER" id="PTHR44329">
    <property type="entry name" value="SERINE/THREONINE-PROTEIN KINASE TNNI3K-RELATED"/>
    <property type="match status" value="1"/>
</dbReference>
<dbReference type="SUPFAM" id="SSF81901">
    <property type="entry name" value="HCP-like"/>
    <property type="match status" value="1"/>
</dbReference>
<dbReference type="InterPro" id="IPR051681">
    <property type="entry name" value="Ser/Thr_Kinases-Pseudokinases"/>
</dbReference>
<dbReference type="InterPro" id="IPR011990">
    <property type="entry name" value="TPR-like_helical_dom_sf"/>
</dbReference>
<dbReference type="SUPFAM" id="SSF56112">
    <property type="entry name" value="Protein kinase-like (PK-like)"/>
    <property type="match status" value="1"/>
</dbReference>
<keyword evidence="3" id="KW-1185">Reference proteome</keyword>
<dbReference type="Pfam" id="PF08238">
    <property type="entry name" value="Sel1"/>
    <property type="match status" value="2"/>
</dbReference>
<proteinExistence type="predicted"/>
<protein>
    <submittedName>
        <fullName evidence="2">Kinase-like domain-containing protein</fullName>
    </submittedName>
</protein>
<dbReference type="InterPro" id="IPR006597">
    <property type="entry name" value="Sel1-like"/>
</dbReference>
<dbReference type="SMART" id="SM00671">
    <property type="entry name" value="SEL1"/>
    <property type="match status" value="2"/>
</dbReference>
<dbReference type="Proteomes" id="UP000266673">
    <property type="component" value="Unassembled WGS sequence"/>
</dbReference>
<dbReference type="GO" id="GO:0005524">
    <property type="term" value="F:ATP binding"/>
    <property type="evidence" value="ECO:0007669"/>
    <property type="project" value="InterPro"/>
</dbReference>
<sequence>MNREERSLFYNLGWRYQFGIGVEKNLSKAFIFYLIAACEGDSYGMFQIGEFYYLGIYVKKNDEKAFNFFLKSAKRNNYRGILKVAICYIFEIGTDYSYDKFFIWYKKTDSNLFRGGSLFLKLGKNRRPLRNLIYGKCDFCDKNNTQLAWCQTCDPDKTIQEWTSGSINIDDYLKEFQFRATSYKLVIEWISFDKLTDITKIAEGGNGTVYSANWFGGIRKVDYENNDRIKARDISTSVALKTLFFDSEKKFASFLNEFIVQTECMLSGCRFRIFGLTQDNATKKYLVVFQYANRGSLHKFLNLNFKSITWNIKLNLLKGIIDDLVEIHGARYVHKDFHSGNILLHTNKDGKTQSYVSDFGLSRNKDENNNNGIYGVLPYVAPEVLKGSRFTQAADIYGLGVIMSEMSTGQRPFDRYEFDLSLQFKICTGLRPDFAKGTPECYKKLADQCMDSNPQNRPTIYDIRDKINEWINDKNEIMNQFLCADKITVDSLDISQNNPDHMYTSKLIKINQLLNQDSCLIDFEKDL</sequence>
<evidence type="ECO:0000313" key="2">
    <source>
        <dbReference type="EMBL" id="RIB09604.1"/>
    </source>
</evidence>
<gene>
    <name evidence="2" type="ORF">C2G38_2208463</name>
</gene>
<keyword evidence="2" id="KW-0418">Kinase</keyword>
<accession>A0A397UHL7</accession>
<comment type="caution">
    <text evidence="2">The sequence shown here is derived from an EMBL/GenBank/DDBJ whole genome shotgun (WGS) entry which is preliminary data.</text>
</comment>
<evidence type="ECO:0000259" key="1">
    <source>
        <dbReference type="PROSITE" id="PS50011"/>
    </source>
</evidence>